<dbReference type="EMBL" id="ML975150">
    <property type="protein sequence ID" value="KAF1816754.1"/>
    <property type="molecule type" value="Genomic_DNA"/>
</dbReference>
<protein>
    <submittedName>
        <fullName evidence="2 4">Xylose isomerase-like protein</fullName>
    </submittedName>
</protein>
<accession>A0A6G1GFF1</accession>
<evidence type="ECO:0000313" key="2">
    <source>
        <dbReference type="EMBL" id="KAF1816754.1"/>
    </source>
</evidence>
<dbReference type="InterPro" id="IPR050312">
    <property type="entry name" value="IolE/XylAMocC-like"/>
</dbReference>
<dbReference type="GO" id="GO:0016853">
    <property type="term" value="F:isomerase activity"/>
    <property type="evidence" value="ECO:0007669"/>
    <property type="project" value="UniProtKB-KW"/>
</dbReference>
<reference evidence="4" key="3">
    <citation type="submission" date="2025-04" db="UniProtKB">
        <authorList>
            <consortium name="RefSeq"/>
        </authorList>
    </citation>
    <scope>IDENTIFICATION</scope>
    <source>
        <strain evidence="4">CBS 781.70</strain>
    </source>
</reference>
<dbReference type="RefSeq" id="XP_033538385.1">
    <property type="nucleotide sequence ID" value="XM_033673814.1"/>
</dbReference>
<evidence type="ECO:0000313" key="4">
    <source>
        <dbReference type="RefSeq" id="XP_033538385.1"/>
    </source>
</evidence>
<dbReference type="Proteomes" id="UP000504638">
    <property type="component" value="Unplaced"/>
</dbReference>
<keyword evidence="2" id="KW-0413">Isomerase</keyword>
<dbReference type="GeneID" id="54414384"/>
<dbReference type="Gene3D" id="3.20.20.150">
    <property type="entry name" value="Divalent-metal-dependent TIM barrel enzymes"/>
    <property type="match status" value="1"/>
</dbReference>
<feature type="domain" description="Xylose isomerase-like TIM barrel" evidence="1">
    <location>
        <begin position="24"/>
        <end position="320"/>
    </location>
</feature>
<evidence type="ECO:0000313" key="3">
    <source>
        <dbReference type="Proteomes" id="UP000504638"/>
    </source>
</evidence>
<organism evidence="2">
    <name type="scientific">Eremomyces bilateralis CBS 781.70</name>
    <dbReference type="NCBI Taxonomy" id="1392243"/>
    <lineage>
        <taxon>Eukaryota</taxon>
        <taxon>Fungi</taxon>
        <taxon>Dikarya</taxon>
        <taxon>Ascomycota</taxon>
        <taxon>Pezizomycotina</taxon>
        <taxon>Dothideomycetes</taxon>
        <taxon>Dothideomycetes incertae sedis</taxon>
        <taxon>Eremomycetales</taxon>
        <taxon>Eremomycetaceae</taxon>
        <taxon>Eremomyces</taxon>
    </lineage>
</organism>
<dbReference type="Pfam" id="PF01261">
    <property type="entry name" value="AP_endonuc_2"/>
    <property type="match status" value="1"/>
</dbReference>
<reference evidence="4" key="2">
    <citation type="submission" date="2020-04" db="EMBL/GenBank/DDBJ databases">
        <authorList>
            <consortium name="NCBI Genome Project"/>
        </authorList>
    </citation>
    <scope>NUCLEOTIDE SEQUENCE</scope>
    <source>
        <strain evidence="4">CBS 781.70</strain>
    </source>
</reference>
<dbReference type="PANTHER" id="PTHR12110">
    <property type="entry name" value="HYDROXYPYRUVATE ISOMERASE"/>
    <property type="match status" value="1"/>
</dbReference>
<name>A0A6G1GFF1_9PEZI</name>
<keyword evidence="3" id="KW-1185">Reference proteome</keyword>
<dbReference type="PANTHER" id="PTHR12110:SF21">
    <property type="entry name" value="XYLOSE ISOMERASE-LIKE TIM BARREL DOMAIN-CONTAINING PROTEIN"/>
    <property type="match status" value="1"/>
</dbReference>
<gene>
    <name evidence="2 4" type="ORF">P152DRAFT_136564</name>
</gene>
<dbReference type="AlphaFoldDB" id="A0A6G1GFF1"/>
<dbReference type="OrthoDB" id="5360893at2759"/>
<sequence length="351" mass="40275">MSLRPAISSMSLGRAAVHDLPGKLDQAQQYGITGIEIFYEDLEAVAQSIPRNSRQETHLFAAHKIRSWCDERNLKIICLQPFMHYEGLKDRSEHARRISKIKLWFKVVQILRTEMILIPSSFLSVEEITGEKDVIVEDMREIADLGAKETPIIRFAYESLGWGTFINTWDQCWDIVVSVDRPNFGICLDTFNIAAKVYANPAAPSGRTSNADQAIKDSIRRLIETVQKEKVFFIQVVDAERLEEPLIEGHPLYHPSQPACLSWSRNCRLFYGEERFGGYLPIKLISLAIIHELRYEGWVSMELFNRIMADPSQHIPEHLASRAAESWRRFVEDMDLRGNQGVDVNSFRPVL</sequence>
<dbReference type="InterPro" id="IPR036237">
    <property type="entry name" value="Xyl_isomerase-like_sf"/>
</dbReference>
<reference evidence="2 4" key="1">
    <citation type="submission" date="2020-01" db="EMBL/GenBank/DDBJ databases">
        <authorList>
            <consortium name="DOE Joint Genome Institute"/>
            <person name="Haridas S."/>
            <person name="Albert R."/>
            <person name="Binder M."/>
            <person name="Bloem J."/>
            <person name="Labutti K."/>
            <person name="Salamov A."/>
            <person name="Andreopoulos B."/>
            <person name="Baker S.E."/>
            <person name="Barry K."/>
            <person name="Bills G."/>
            <person name="Bluhm B.H."/>
            <person name="Cannon C."/>
            <person name="Castanera R."/>
            <person name="Culley D.E."/>
            <person name="Daum C."/>
            <person name="Ezra D."/>
            <person name="Gonzalez J.B."/>
            <person name="Henrissat B."/>
            <person name="Kuo A."/>
            <person name="Liang C."/>
            <person name="Lipzen A."/>
            <person name="Lutzoni F."/>
            <person name="Magnuson J."/>
            <person name="Mondo S."/>
            <person name="Nolan M."/>
            <person name="Ohm R."/>
            <person name="Pangilinan J."/>
            <person name="Park H.-J."/>
            <person name="Ramirez L."/>
            <person name="Alfaro M."/>
            <person name="Sun H."/>
            <person name="Tritt A."/>
            <person name="Yoshinaga Y."/>
            <person name="Zwiers L.-H."/>
            <person name="Turgeon B.G."/>
            <person name="Goodwin S.B."/>
            <person name="Spatafora J.W."/>
            <person name="Crous P.W."/>
            <person name="Grigoriev I.V."/>
        </authorList>
    </citation>
    <scope>NUCLEOTIDE SEQUENCE</scope>
    <source>
        <strain evidence="2 4">CBS 781.70</strain>
    </source>
</reference>
<proteinExistence type="predicted"/>
<dbReference type="SUPFAM" id="SSF51658">
    <property type="entry name" value="Xylose isomerase-like"/>
    <property type="match status" value="1"/>
</dbReference>
<evidence type="ECO:0000259" key="1">
    <source>
        <dbReference type="Pfam" id="PF01261"/>
    </source>
</evidence>
<dbReference type="InterPro" id="IPR013022">
    <property type="entry name" value="Xyl_isomerase-like_TIM-brl"/>
</dbReference>